<accession>A0ACB8Y4T0</accession>
<evidence type="ECO:0000313" key="2">
    <source>
        <dbReference type="Proteomes" id="UP001056120"/>
    </source>
</evidence>
<gene>
    <name evidence="1" type="ORF">L1987_86878</name>
</gene>
<evidence type="ECO:0000313" key="1">
    <source>
        <dbReference type="EMBL" id="KAI3677255.1"/>
    </source>
</evidence>
<keyword evidence="2" id="KW-1185">Reference proteome</keyword>
<sequence>MIFSRKRFVGETIHVFKYLEDETVDDIVSKYYHLWRELVKCDVSYTNTKVNEKLLDALPPKFEKYSVLIKKSEDLTYMSLEELIGTVYAYEEGDVTKVSDKSDYESDCFSESSDRESFHSSSSEIKSEVHTDAGSDISSSDSDLSVSGSVAETEESIIQNAEPKFSTKDLLDDGAAGKVTEKITEMLSKANASMADSKHIHKVISCSKCIDSDLKIVRLCDDNTNLICDMKAIYTSNQVLKENEMVLNARIESLKDDIKILQIKVNEQAFHIDVEYSEYEKKINKLAQLQSEVTKLLRKLEGYKNSSFLLEYYNEKASSEKVVGGVSSCPSFDEKAIRGGVGYYIPFNGNYTSRTTKERTMVYDDSSDDETFDLDKFEGTVKDCKVDEPVVVKKVTRDRCILTEPDEDIEQPQPKPVKKFVSSGFNFQENNKIEKTSTLDVIKTKVDSEKPKVVQVSSTTSQCTSSSTTRVPREKLSSLTSETEKKQKIEKIVRATRGAMSCLITINLLIQRLDAQGGDNVPHKYFDNVVLESV</sequence>
<name>A0ACB8Y4T0_9ASTR</name>
<dbReference type="EMBL" id="CM042046">
    <property type="protein sequence ID" value="KAI3677255.1"/>
    <property type="molecule type" value="Genomic_DNA"/>
</dbReference>
<organism evidence="1 2">
    <name type="scientific">Smallanthus sonchifolius</name>
    <dbReference type="NCBI Taxonomy" id="185202"/>
    <lineage>
        <taxon>Eukaryota</taxon>
        <taxon>Viridiplantae</taxon>
        <taxon>Streptophyta</taxon>
        <taxon>Embryophyta</taxon>
        <taxon>Tracheophyta</taxon>
        <taxon>Spermatophyta</taxon>
        <taxon>Magnoliopsida</taxon>
        <taxon>eudicotyledons</taxon>
        <taxon>Gunneridae</taxon>
        <taxon>Pentapetalae</taxon>
        <taxon>asterids</taxon>
        <taxon>campanulids</taxon>
        <taxon>Asterales</taxon>
        <taxon>Asteraceae</taxon>
        <taxon>Asteroideae</taxon>
        <taxon>Heliantheae alliance</taxon>
        <taxon>Millerieae</taxon>
        <taxon>Smallanthus</taxon>
    </lineage>
</organism>
<dbReference type="Proteomes" id="UP001056120">
    <property type="component" value="Linkage Group LG29"/>
</dbReference>
<proteinExistence type="predicted"/>
<comment type="caution">
    <text evidence="1">The sequence shown here is derived from an EMBL/GenBank/DDBJ whole genome shotgun (WGS) entry which is preliminary data.</text>
</comment>
<reference evidence="2" key="1">
    <citation type="journal article" date="2022" name="Mol. Ecol. Resour.">
        <title>The genomes of chicory, endive, great burdock and yacon provide insights into Asteraceae palaeo-polyploidization history and plant inulin production.</title>
        <authorList>
            <person name="Fan W."/>
            <person name="Wang S."/>
            <person name="Wang H."/>
            <person name="Wang A."/>
            <person name="Jiang F."/>
            <person name="Liu H."/>
            <person name="Zhao H."/>
            <person name="Xu D."/>
            <person name="Zhang Y."/>
        </authorList>
    </citation>
    <scope>NUCLEOTIDE SEQUENCE [LARGE SCALE GENOMIC DNA]</scope>
    <source>
        <strain evidence="2">cv. Yunnan</strain>
    </source>
</reference>
<protein>
    <submittedName>
        <fullName evidence="1">Uncharacterized protein</fullName>
    </submittedName>
</protein>
<reference evidence="1 2" key="2">
    <citation type="journal article" date="2022" name="Mol. Ecol. Resour.">
        <title>The genomes of chicory, endive, great burdock and yacon provide insights into Asteraceae paleo-polyploidization history and plant inulin production.</title>
        <authorList>
            <person name="Fan W."/>
            <person name="Wang S."/>
            <person name="Wang H."/>
            <person name="Wang A."/>
            <person name="Jiang F."/>
            <person name="Liu H."/>
            <person name="Zhao H."/>
            <person name="Xu D."/>
            <person name="Zhang Y."/>
        </authorList>
    </citation>
    <scope>NUCLEOTIDE SEQUENCE [LARGE SCALE GENOMIC DNA]</scope>
    <source>
        <strain evidence="2">cv. Yunnan</strain>
        <tissue evidence="1">Leaves</tissue>
    </source>
</reference>